<evidence type="ECO:0000313" key="3">
    <source>
        <dbReference type="Proteomes" id="UP001564626"/>
    </source>
</evidence>
<gene>
    <name evidence="2" type="ORF">AB8O55_18255</name>
</gene>
<keyword evidence="3" id="KW-1185">Reference proteome</keyword>
<protein>
    <submittedName>
        <fullName evidence="2">DUF397 domain-containing protein</fullName>
    </submittedName>
</protein>
<organism evidence="2 3">
    <name type="scientific">Saccharopolyspora cebuensis</name>
    <dbReference type="NCBI Taxonomy" id="418759"/>
    <lineage>
        <taxon>Bacteria</taxon>
        <taxon>Bacillati</taxon>
        <taxon>Actinomycetota</taxon>
        <taxon>Actinomycetes</taxon>
        <taxon>Pseudonocardiales</taxon>
        <taxon>Pseudonocardiaceae</taxon>
        <taxon>Saccharopolyspora</taxon>
    </lineage>
</organism>
<dbReference type="EMBL" id="JBGEHV010000035">
    <property type="protein sequence ID" value="MEY8041350.1"/>
    <property type="molecule type" value="Genomic_DNA"/>
</dbReference>
<sequence>MTGDPTAARQMRTAASSMWQVSSYSGPRVNCVEVCHDFAGWRKSSHSGAEGDCVEVGTAPGVVGVRDSKHRDGAVLVFGRASWQRFITAMSERS</sequence>
<name>A0ABV4CJU3_9PSEU</name>
<dbReference type="RefSeq" id="WP_345357713.1">
    <property type="nucleotide sequence ID" value="NZ_BAABII010000003.1"/>
</dbReference>
<dbReference type="InterPro" id="IPR007278">
    <property type="entry name" value="DUF397"/>
</dbReference>
<comment type="caution">
    <text evidence="2">The sequence shown here is derived from an EMBL/GenBank/DDBJ whole genome shotgun (WGS) entry which is preliminary data.</text>
</comment>
<evidence type="ECO:0000313" key="2">
    <source>
        <dbReference type="EMBL" id="MEY8041350.1"/>
    </source>
</evidence>
<evidence type="ECO:0000259" key="1">
    <source>
        <dbReference type="Pfam" id="PF04149"/>
    </source>
</evidence>
<accession>A0ABV4CJU3</accession>
<dbReference type="Proteomes" id="UP001564626">
    <property type="component" value="Unassembled WGS sequence"/>
</dbReference>
<reference evidence="2 3" key="1">
    <citation type="submission" date="2024-08" db="EMBL/GenBank/DDBJ databases">
        <title>Genome mining of Saccharopolyspora cebuensis PGLac3 from Nigerian medicinal plant.</title>
        <authorList>
            <person name="Ezeobiora C.E."/>
            <person name="Igbokwe N.H."/>
            <person name="Amin D.H."/>
            <person name="Mendie U.E."/>
        </authorList>
    </citation>
    <scope>NUCLEOTIDE SEQUENCE [LARGE SCALE GENOMIC DNA]</scope>
    <source>
        <strain evidence="2 3">PGLac3</strain>
    </source>
</reference>
<feature type="domain" description="DUF397" evidence="1">
    <location>
        <begin position="39"/>
        <end position="89"/>
    </location>
</feature>
<dbReference type="Pfam" id="PF04149">
    <property type="entry name" value="DUF397"/>
    <property type="match status" value="1"/>
</dbReference>
<proteinExistence type="predicted"/>